<reference evidence="2 3" key="1">
    <citation type="submission" date="2019-02" db="EMBL/GenBank/DDBJ databases">
        <title>Deep-cultivation of Planctomycetes and their phenomic and genomic characterization uncovers novel biology.</title>
        <authorList>
            <person name="Wiegand S."/>
            <person name="Jogler M."/>
            <person name="Boedeker C."/>
            <person name="Pinto D."/>
            <person name="Vollmers J."/>
            <person name="Rivas-Marin E."/>
            <person name="Kohn T."/>
            <person name="Peeters S.H."/>
            <person name="Heuer A."/>
            <person name="Rast P."/>
            <person name="Oberbeckmann S."/>
            <person name="Bunk B."/>
            <person name="Jeske O."/>
            <person name="Meyerdierks A."/>
            <person name="Storesund J.E."/>
            <person name="Kallscheuer N."/>
            <person name="Luecker S."/>
            <person name="Lage O.M."/>
            <person name="Pohl T."/>
            <person name="Merkel B.J."/>
            <person name="Hornburger P."/>
            <person name="Mueller R.-W."/>
            <person name="Bruemmer F."/>
            <person name="Labrenz M."/>
            <person name="Spormann A.M."/>
            <person name="Op Den Camp H."/>
            <person name="Overmann J."/>
            <person name="Amann R."/>
            <person name="Jetten M.S.M."/>
            <person name="Mascher T."/>
            <person name="Medema M.H."/>
            <person name="Devos D.P."/>
            <person name="Kaster A.-K."/>
            <person name="Ovreas L."/>
            <person name="Rohde M."/>
            <person name="Galperin M.Y."/>
            <person name="Jogler C."/>
        </authorList>
    </citation>
    <scope>NUCLEOTIDE SEQUENCE [LARGE SCALE GENOMIC DNA]</scope>
    <source>
        <strain evidence="2 3">Poly41</strain>
    </source>
</reference>
<gene>
    <name evidence="2" type="ORF">Poly41_57720</name>
</gene>
<evidence type="ECO:0000256" key="1">
    <source>
        <dbReference type="SAM" id="MobiDB-lite"/>
    </source>
</evidence>
<sequence>MSEVSLAERPSYGKMSVPRSRTKPSRNYSRRAGAAFQNSFLNLIELFDEDEVLDWKTLAAYGVDLRLLYGSEPAAYLEAARPNGRVSGGYHENGIRSITLLWRVAELLEIEHEVEDRLNGDGSFGALKTAVVGVIDGFHTQPFA</sequence>
<proteinExistence type="predicted"/>
<accession>A0A5C6DAL8</accession>
<comment type="caution">
    <text evidence="2">The sequence shown here is derived from an EMBL/GenBank/DDBJ whole genome shotgun (WGS) entry which is preliminary data.</text>
</comment>
<dbReference type="RefSeq" id="WP_146530516.1">
    <property type="nucleotide sequence ID" value="NZ_SJPV01000013.1"/>
</dbReference>
<keyword evidence="3" id="KW-1185">Reference proteome</keyword>
<organism evidence="2 3">
    <name type="scientific">Novipirellula artificiosorum</name>
    <dbReference type="NCBI Taxonomy" id="2528016"/>
    <lineage>
        <taxon>Bacteria</taxon>
        <taxon>Pseudomonadati</taxon>
        <taxon>Planctomycetota</taxon>
        <taxon>Planctomycetia</taxon>
        <taxon>Pirellulales</taxon>
        <taxon>Pirellulaceae</taxon>
        <taxon>Novipirellula</taxon>
    </lineage>
</organism>
<dbReference type="AlphaFoldDB" id="A0A5C6DAL8"/>
<evidence type="ECO:0000313" key="2">
    <source>
        <dbReference type="EMBL" id="TWU32286.1"/>
    </source>
</evidence>
<feature type="region of interest" description="Disordered" evidence="1">
    <location>
        <begin position="1"/>
        <end position="28"/>
    </location>
</feature>
<protein>
    <submittedName>
        <fullName evidence="2">Uncharacterized protein</fullName>
    </submittedName>
</protein>
<dbReference type="EMBL" id="SJPV01000013">
    <property type="protein sequence ID" value="TWU32286.1"/>
    <property type="molecule type" value="Genomic_DNA"/>
</dbReference>
<evidence type="ECO:0000313" key="3">
    <source>
        <dbReference type="Proteomes" id="UP000319143"/>
    </source>
</evidence>
<dbReference type="Proteomes" id="UP000319143">
    <property type="component" value="Unassembled WGS sequence"/>
</dbReference>
<name>A0A5C6DAL8_9BACT</name>